<dbReference type="RefSeq" id="WP_091086449.1">
    <property type="nucleotide sequence ID" value="NZ_FOHX01000009.1"/>
</dbReference>
<protein>
    <submittedName>
        <fullName evidence="1">Uncharacterized protein</fullName>
    </submittedName>
</protein>
<dbReference type="AlphaFoldDB" id="A0A1I0KPV8"/>
<keyword evidence="2" id="KW-1185">Reference proteome</keyword>
<name>A0A1I0KPV8_9ACTN</name>
<dbReference type="STRING" id="568860.SAMN05421811_10930"/>
<dbReference type="OrthoDB" id="3532716at2"/>
<sequence>MTHELTLPHLIDAARAWARGSFALEAAVELLIHHGVWLQRREFHRYAMDYITATYNRVPFVIIDWQSAHHALSRGRMPCSRSEAAVLRIALSIADALPVELGPTITGLDSINFVRVLAAMNHAHGDRTAWTSMRGDTTS</sequence>
<accession>A0A1I0KPV8</accession>
<proteinExistence type="predicted"/>
<evidence type="ECO:0000313" key="1">
    <source>
        <dbReference type="EMBL" id="SEU27492.1"/>
    </source>
</evidence>
<organism evidence="1 2">
    <name type="scientific">Nonomuraea wenchangensis</name>
    <dbReference type="NCBI Taxonomy" id="568860"/>
    <lineage>
        <taxon>Bacteria</taxon>
        <taxon>Bacillati</taxon>
        <taxon>Actinomycetota</taxon>
        <taxon>Actinomycetes</taxon>
        <taxon>Streptosporangiales</taxon>
        <taxon>Streptosporangiaceae</taxon>
        <taxon>Nonomuraea</taxon>
    </lineage>
</organism>
<gene>
    <name evidence="1" type="ORF">SAMN05421811_10930</name>
</gene>
<reference evidence="1 2" key="1">
    <citation type="submission" date="2016-10" db="EMBL/GenBank/DDBJ databases">
        <authorList>
            <person name="de Groot N.N."/>
        </authorList>
    </citation>
    <scope>NUCLEOTIDE SEQUENCE [LARGE SCALE GENOMIC DNA]</scope>
    <source>
        <strain evidence="1 2">CGMCC 4.5598</strain>
    </source>
</reference>
<dbReference type="Proteomes" id="UP000199361">
    <property type="component" value="Unassembled WGS sequence"/>
</dbReference>
<dbReference type="EMBL" id="FOHX01000009">
    <property type="protein sequence ID" value="SEU27492.1"/>
    <property type="molecule type" value="Genomic_DNA"/>
</dbReference>
<evidence type="ECO:0000313" key="2">
    <source>
        <dbReference type="Proteomes" id="UP000199361"/>
    </source>
</evidence>